<evidence type="ECO:0000313" key="2">
    <source>
        <dbReference type="Proteomes" id="UP001519504"/>
    </source>
</evidence>
<keyword evidence="2" id="KW-1185">Reference proteome</keyword>
<dbReference type="RefSeq" id="WP_213808652.1">
    <property type="nucleotide sequence ID" value="NZ_JAAMFK010000002.1"/>
</dbReference>
<comment type="caution">
    <text evidence="1">The sequence shown here is derived from an EMBL/GenBank/DDBJ whole genome shotgun (WGS) entry which is preliminary data.</text>
</comment>
<evidence type="ECO:0000313" key="1">
    <source>
        <dbReference type="EMBL" id="MBS9338367.1"/>
    </source>
</evidence>
<reference evidence="1 2" key="1">
    <citation type="submission" date="2020-02" db="EMBL/GenBank/DDBJ databases">
        <title>Fructobacillus sp. isolated from paper mulberry of Taiwan.</title>
        <authorList>
            <person name="Lin S.-T."/>
        </authorList>
    </citation>
    <scope>NUCLEOTIDE SEQUENCE [LARGE SCALE GENOMIC DNA]</scope>
    <source>
        <strain evidence="1 2">M2-14</strain>
    </source>
</reference>
<dbReference type="Proteomes" id="UP001519504">
    <property type="component" value="Unassembled WGS sequence"/>
</dbReference>
<accession>A0ABS5R2I6</accession>
<sequence>MTKISKYKKQKYTILSNQVLHDDRLSWKARGIFGYLYAQHNDWDFYEIEVMKHATDGRASLRSGLKELEEHGYLKRKRVKDDKGHWGVSEWIINDEPMFDFRTYGNRTCENQTLTNTNLTNTNNNKGGETESVYTTEQFCDFFQEKIGLIPDQFLFKELIDNGYSINNLKDVVNMAKSWTNPKNLTPSRLYARIDQYLTQAHEMGYFGGITPEERSSMEANEKAKRLGIDFNFPKMEGF</sequence>
<proteinExistence type="predicted"/>
<organism evidence="1 2">
    <name type="scientific">Fructobacillus broussonetiae</name>
    <dbReference type="NCBI Taxonomy" id="2713173"/>
    <lineage>
        <taxon>Bacteria</taxon>
        <taxon>Bacillati</taxon>
        <taxon>Bacillota</taxon>
        <taxon>Bacilli</taxon>
        <taxon>Lactobacillales</taxon>
        <taxon>Lactobacillaceae</taxon>
        <taxon>Fructobacillus</taxon>
    </lineage>
</organism>
<dbReference type="EMBL" id="JAAMFK010000002">
    <property type="protein sequence ID" value="MBS9338367.1"/>
    <property type="molecule type" value="Genomic_DNA"/>
</dbReference>
<gene>
    <name evidence="1" type="ORF">G6R29_01790</name>
</gene>
<protein>
    <submittedName>
        <fullName evidence="1">Uncharacterized protein</fullName>
    </submittedName>
</protein>
<name>A0ABS5R2I6_9LACO</name>